<keyword evidence="1" id="KW-0614">Plasmid</keyword>
<protein>
    <submittedName>
        <fullName evidence="1">Uncharacterized protein</fullName>
    </submittedName>
</protein>
<dbReference type="RefSeq" id="WP_050491386.1">
    <property type="nucleotide sequence ID" value="NZ_JNVA01000095.1"/>
</dbReference>
<name>A0AAN2FID6_ENTAG</name>
<sequence length="128" mass="14252">MFGLRHYTILLNEVFDTGYNSDDLLARLQAFLAAEKEPVRSLREASSELYVILNNNRVMHAFTRIMGGEVRLNSCFRRQVTRLQRVDFILLTTPDGCCLGIRFDGVVACAVSETGSGVGVPSSAQTRH</sequence>
<evidence type="ECO:0000313" key="1">
    <source>
        <dbReference type="EMBL" id="CAH6377073.1"/>
    </source>
</evidence>
<dbReference type="AlphaFoldDB" id="A0AAN2FID6"/>
<organism evidence="1 2">
    <name type="scientific">Enterobacter agglomerans</name>
    <name type="common">Erwinia herbicola</name>
    <name type="synonym">Pantoea agglomerans</name>
    <dbReference type="NCBI Taxonomy" id="549"/>
    <lineage>
        <taxon>Bacteria</taxon>
        <taxon>Pseudomonadati</taxon>
        <taxon>Pseudomonadota</taxon>
        <taxon>Gammaproteobacteria</taxon>
        <taxon>Enterobacterales</taxon>
        <taxon>Erwiniaceae</taxon>
        <taxon>Pantoea</taxon>
        <taxon>Pantoea agglomerans group</taxon>
    </lineage>
</organism>
<accession>A0AAN2FID6</accession>
<reference evidence="1" key="1">
    <citation type="submission" date="2022-05" db="EMBL/GenBank/DDBJ databases">
        <authorList>
            <person name="Pothier F. J."/>
        </authorList>
    </citation>
    <scope>NUCLEOTIDE SEQUENCE</scope>
    <source>
        <strain evidence="1">DAPP-PG734</strain>
        <plasmid evidence="1">P2</plasmid>
    </source>
</reference>
<evidence type="ECO:0000313" key="2">
    <source>
        <dbReference type="Proteomes" id="UP001158961"/>
    </source>
</evidence>
<geneLocation type="plasmid" evidence="1 2">
    <name>P2</name>
</geneLocation>
<proteinExistence type="predicted"/>
<dbReference type="EMBL" id="OW970317">
    <property type="protein sequence ID" value="CAH6377073.1"/>
    <property type="molecule type" value="Genomic_DNA"/>
</dbReference>
<dbReference type="Proteomes" id="UP001158961">
    <property type="component" value="Plasmid P2"/>
</dbReference>
<gene>
    <name evidence="1" type="ORF">DAPPPG734_24285</name>
</gene>